<organism evidence="1 2">
    <name type="scientific">Hoeflea phototrophica (strain DSM 17068 / NCIMB 14078 / DFL-43)</name>
    <dbReference type="NCBI Taxonomy" id="411684"/>
    <lineage>
        <taxon>Bacteria</taxon>
        <taxon>Pseudomonadati</taxon>
        <taxon>Pseudomonadota</taxon>
        <taxon>Alphaproteobacteria</taxon>
        <taxon>Hyphomicrobiales</taxon>
        <taxon>Rhizobiaceae</taxon>
        <taxon>Hoeflea</taxon>
    </lineage>
</organism>
<keyword evidence="2" id="KW-1185">Reference proteome</keyword>
<dbReference type="AlphaFoldDB" id="A9D4W2"/>
<name>A9D4W2_HOEPD</name>
<protein>
    <submittedName>
        <fullName evidence="1">Uncharacterized protein</fullName>
    </submittedName>
</protein>
<accession>A9D4W2</accession>
<reference evidence="1 2" key="2">
    <citation type="submission" date="2012-06" db="EMBL/GenBank/DDBJ databases">
        <authorList>
            <person name="Fiebig A."/>
        </authorList>
    </citation>
    <scope>NUCLEOTIDE SEQUENCE [LARGE SCALE GENOMIC DNA]</scope>
    <source>
        <strain evidence="1 2">DFL-43</strain>
    </source>
</reference>
<gene>
    <name evidence="1" type="ORF">HPDFL43_05955</name>
</gene>
<comment type="caution">
    <text evidence="1">The sequence shown here is derived from an EMBL/GenBank/DDBJ whole genome shotgun (WGS) entry which is preliminary data.</text>
</comment>
<dbReference type="RefSeq" id="WP_007196980.1">
    <property type="nucleotide sequence ID" value="NZ_CM002917.1"/>
</dbReference>
<dbReference type="EMBL" id="ABIA03000002">
    <property type="protein sequence ID" value="EDQ33974.1"/>
    <property type="molecule type" value="Genomic_DNA"/>
</dbReference>
<dbReference type="HOGENOM" id="CLU_2508192_0_0_5"/>
<evidence type="ECO:0000313" key="2">
    <source>
        <dbReference type="Proteomes" id="UP000004291"/>
    </source>
</evidence>
<sequence length="85" mass="9334">MPAPEESVTLRTFGDLILHGYKLTGFCRRCGVHKVIDLAAVRPNRVYVGATFRCKACNGAVEITLSPIATSNSDATPALDKWRER</sequence>
<dbReference type="Proteomes" id="UP000004291">
    <property type="component" value="Chromosome"/>
</dbReference>
<evidence type="ECO:0000313" key="1">
    <source>
        <dbReference type="EMBL" id="EDQ33974.1"/>
    </source>
</evidence>
<proteinExistence type="predicted"/>
<dbReference type="OrthoDB" id="8454714at2"/>
<reference evidence="1 2" key="1">
    <citation type="submission" date="2007-10" db="EMBL/GenBank/DDBJ databases">
        <authorList>
            <person name="Wagner-Dobler I."/>
            <person name="Ferriera S."/>
            <person name="Johnson J."/>
            <person name="Kravitz S."/>
            <person name="Beeson K."/>
            <person name="Sutton G."/>
            <person name="Rogers Y.-H."/>
            <person name="Friedman R."/>
            <person name="Frazier M."/>
            <person name="Venter J.C."/>
        </authorList>
    </citation>
    <scope>NUCLEOTIDE SEQUENCE [LARGE SCALE GENOMIC DNA]</scope>
    <source>
        <strain evidence="1 2">DFL-43</strain>
    </source>
</reference>
<dbReference type="STRING" id="411684.HPDFL43_05955"/>